<keyword evidence="3" id="KW-1185">Reference proteome</keyword>
<dbReference type="CDD" id="cd00146">
    <property type="entry name" value="PKD"/>
    <property type="match status" value="4"/>
</dbReference>
<evidence type="ECO:0000313" key="3">
    <source>
        <dbReference type="Proteomes" id="UP000019483"/>
    </source>
</evidence>
<dbReference type="STRING" id="1090322.MettiDRAFT_2506"/>
<dbReference type="FunFam" id="2.60.40.10:FF:000270">
    <property type="entry name" value="Cell surface protein"/>
    <property type="match status" value="2"/>
</dbReference>
<dbReference type="InterPro" id="IPR013783">
    <property type="entry name" value="Ig-like_fold"/>
</dbReference>
<dbReference type="SUPFAM" id="SSF82171">
    <property type="entry name" value="DPP6 N-terminal domain-like"/>
    <property type="match status" value="1"/>
</dbReference>
<evidence type="ECO:0000259" key="1">
    <source>
        <dbReference type="PROSITE" id="PS50093"/>
    </source>
</evidence>
<dbReference type="InterPro" id="IPR022409">
    <property type="entry name" value="PKD/Chitinase_dom"/>
</dbReference>
<sequence>MKYTTFLLAILISILSIGIVTALELDEGQCIQLINNNSNQTMPSIYGNIIVWQDDMNGNMDIMMYDISTEESTVICNAEGQQIEPKVSDSYVVWTDGRLIENEPSIDNWWGKLDQIYQRNMNWDIMAYDISTGEYSNITLGLSKSQVMPSISGNLITYTDCYQYDYLDLEEEEEELDILRRDVVVRTPQSPQNDIYYFTGYHDQYDSYINENGMVWIDYEPAKSYYVRFGNFSKKVIEKPTTSIMYKDFTTNKVRTIYWTHEATFDLDEADEGDIASSMFVNPILSDKYIVWHKWRNNNYYIVYYNLETGEQASFSEAVIPEATDIENEYLVYSLSGSNSGTYLIDLSTKQKTKLYYDSSHPQISGEYVVWSARTENTYNVCLYRIDKTTPSITVNYPSPGQVIVGMSNITVTGSASDPNSFSLAVNNIEATFNSNDWFANVPLNEGDNSISVVATDSANNQNISAFKIVVHKNEDCYLLSPNIDTIETGGIYSRVYKTKYPNSKVTIITDEITDFTHTNTDENGIFAIKINTSDITTTGSKELSVNEVTIEHNDNTKSLNDTSIFNFTLSIIPRNYSTTWYTGKSMEAGGGPVVYVKGESATDFEMTAFNSDTNLNLQSSQEAGITVGAQYSAFEMETPGLNAEALGIDIHKTCTISESSQVSLDYANAPNSEKRQAISYMLSSIAPSSTSIKLLNFLSSYNSESQLNYDFCEIGAGISEGASASLFKLNTNISPVLVNDASLGVGYEGSKLLSLRTYNDRNPQYRLQTVSDLSANLDWHVSSFPLIDWGYTDSADFTTILELNDNNTLNSKHVVKATEVIGDNLIGGRRAITKEVTYDIGEITSEDMIKNNPFNSNLLTVLNSQIFSQLATTYHDDYTEIKSEESYGEDVGIDIPFKLTVDGIKLDLGVGLKAGIANNYLTDKGLVFGQKDYYYINYPDNSILQNPVEYHAKNLSDITLNLIDSINYDLESSPEDIYTVIDGPMNEISLLSGSNISDENVTIVSYVPEKPTEETMNFFADDSISTDFIESSSGANIMINSVNDIQSSGTGDFSNVQLNLAYSEEDISSFEMNESTINNGMQLYHDIFCDKIVWSNYTHLVISDLNNDEDKEYKIGLSNYVNPVISENYIAWTTFTGASLEGNIGAYNLFTDELIRVTNSSERSINKVLNGGFETGDFAGWTVSCGGGWSYVYGSANVINNRALLRADTREDEIDSFSLIRQNINLTNASELCFTYSMYDGYEFSGSIAQFVVYIDDEDVYGYQNPNSGGWGIPGLRYSNGGTVSIDISEYTGNHEVVFMVYCFDFAECEVYLDSISVMSTPTSSCMPDISDSNLVWMDKSEYYGGDIFMCNLSTGSETKISTDDDYYFFESEPSISENYIVWTGINDTTLHTDIRMYDISTKETVNICSDSGNQFSPDVSGNLIVWVDDRNGDCDIYLYNLTSDETAILCNESGNQTNPCIYGNRIVWTDDRDDNPDIYMYDLNSNEEIVICNNSFNQSSPVLGGDYIAWIDDRNGYPQTVMKSIIDESKLSIYEWNDEKDSWVPHNSSIDKSLQIVSTNLSSELGTYGIGYDNKKPIIEWDYSDIYIGNITVNVSINDEGSGVNNSSIKLIVDGQEQNFTYSIYSGLLLASLDESYGNHTIKIYATDTSNNIASTPEIRIRNVKPVSITNLSIREMDDDNIELSWIGVNGDYDIDEYYIYRDNVLLNNTSQTYYVTSANYGSIYTVYSVDTERYTGIKDSIELTSNTLIPKFTYDWENTLNPEVGNPIVFDANNSTIISGTFEKTVQYEWIIDDDTNKSKYGNVVEYVFLNPGLHKVTLNLKDEQSTSNTSWIIEVYNNTMSFTSNVTEGEVPLSVHFYENSGYADSWYWNFGDGNTSTEQNPIHTYSNAGTYNVEVNVSNATSYFIETKEDYIHAYSSQVTDFHTNAQTVYVGQNITFYDDSNNNPSTWQWNFGDGSTSTEQNPIHAYNEGGLYTVQLNILTEKGYYTETKSDYIHVVPIDSFTEDFSDGNYNAWWADGTWSASSYYLSSNVDYSEISVSNGGIYGNKEINFKVKNNDPGELWVFPIQKDWDDNSIAIKLFTDDSNKLSVEEWTTERNEWNILHIDTKYDFQSEIGAWYHIKLQYHDAGYIKFKIWKDGTSEPIDWDWEGICDPSVDGEYFEVYARNVGVNGCGIDDISITSFSPNITYTRVFTDRFNDGGLGYWTSGGNLTENGGSLHITDNRSVWIYPKSEIIPSGNIIVQYRMRCTDPNGIINLRAPYYISPSGDVGASILYDALNNRVCYWYEEESCNITKYDYKSESGNWYWFKYYQEDNTAYYKHWKYGESEPTLWDWYYNNPLNDDHRTFFMESPQLNSGYEFTYDDYSVYVISNCLEPIANFVSDVTYGVSPLTVQFTDVSTGANSWNWNFGDGSTSTEQNPTHTYVGNRDYNVQLNVSNQYGYNLKTKQYYISVVEPEYTSCVSCHDWDES</sequence>
<dbReference type="InterPro" id="IPR035986">
    <property type="entry name" value="PKD_dom_sf"/>
</dbReference>
<dbReference type="InterPro" id="IPR011042">
    <property type="entry name" value="6-blade_b-propeller_TolB-like"/>
</dbReference>
<dbReference type="Gene3D" id="2.120.10.30">
    <property type="entry name" value="TolB, C-terminal domain"/>
    <property type="match status" value="1"/>
</dbReference>
<dbReference type="EMBL" id="AZAJ01000001">
    <property type="protein sequence ID" value="ETA69016.1"/>
    <property type="molecule type" value="Genomic_DNA"/>
</dbReference>
<organism evidence="2 3">
    <name type="scientific">Methanolobus tindarius DSM 2278</name>
    <dbReference type="NCBI Taxonomy" id="1090322"/>
    <lineage>
        <taxon>Archaea</taxon>
        <taxon>Methanobacteriati</taxon>
        <taxon>Methanobacteriota</taxon>
        <taxon>Stenosarchaea group</taxon>
        <taxon>Methanomicrobia</taxon>
        <taxon>Methanosarcinales</taxon>
        <taxon>Methanosarcinaceae</taxon>
        <taxon>Methanolobus</taxon>
    </lineage>
</organism>
<dbReference type="PANTHER" id="PTHR36842">
    <property type="entry name" value="PROTEIN TOLB HOMOLOG"/>
    <property type="match status" value="1"/>
</dbReference>
<dbReference type="Pfam" id="PF18911">
    <property type="entry name" value="PKD_4"/>
    <property type="match status" value="3"/>
</dbReference>
<dbReference type="OrthoDB" id="146042at2157"/>
<dbReference type="Gene3D" id="2.60.120.260">
    <property type="entry name" value="Galactose-binding domain-like"/>
    <property type="match status" value="1"/>
</dbReference>
<accession>W9E081</accession>
<dbReference type="Pfam" id="PF09136">
    <property type="entry name" value="Glucodextran_B"/>
    <property type="match status" value="1"/>
</dbReference>
<dbReference type="Gene3D" id="2.60.40.10">
    <property type="entry name" value="Immunoglobulins"/>
    <property type="match status" value="5"/>
</dbReference>
<gene>
    <name evidence="2" type="ORF">MettiDRAFT_2506</name>
</gene>
<name>W9E081_METTI</name>
<dbReference type="PANTHER" id="PTHR36842:SF1">
    <property type="entry name" value="PROTEIN TOLB"/>
    <property type="match status" value="1"/>
</dbReference>
<feature type="domain" description="PKD" evidence="1">
    <location>
        <begin position="1923"/>
        <end position="2001"/>
    </location>
</feature>
<comment type="caution">
    <text evidence="2">The sequence shown here is derived from an EMBL/GenBank/DDBJ whole genome shotgun (WGS) entry which is preliminary data.</text>
</comment>
<dbReference type="SUPFAM" id="SSF69304">
    <property type="entry name" value="Tricorn protease N-terminal domain"/>
    <property type="match status" value="1"/>
</dbReference>
<feature type="domain" description="PKD" evidence="1">
    <location>
        <begin position="2408"/>
        <end position="2445"/>
    </location>
</feature>
<feature type="domain" description="PKD" evidence="1">
    <location>
        <begin position="1863"/>
        <end position="1907"/>
    </location>
</feature>
<protein>
    <submittedName>
        <fullName evidence="2">PDK repeat-containing protein</fullName>
    </submittedName>
</protein>
<dbReference type="Proteomes" id="UP000019483">
    <property type="component" value="Unassembled WGS sequence"/>
</dbReference>
<dbReference type="InterPro" id="IPR027618">
    <property type="entry name" value="Beta_prop_Msarc"/>
</dbReference>
<dbReference type="NCBIfam" id="TIGR04275">
    <property type="entry name" value="beta_prop_Msarc"/>
    <property type="match status" value="3"/>
</dbReference>
<dbReference type="SMART" id="SM00089">
    <property type="entry name" value="PKD"/>
    <property type="match status" value="4"/>
</dbReference>
<reference evidence="2 3" key="1">
    <citation type="submission" date="2013-08" db="EMBL/GenBank/DDBJ databases">
        <authorList>
            <consortium name="DOE Joint Genome Institute"/>
            <person name="Eisen J."/>
            <person name="Huntemann M."/>
            <person name="Han J."/>
            <person name="Chen A."/>
            <person name="Kyrpides N."/>
            <person name="Mavromatis K."/>
            <person name="Markowitz V."/>
            <person name="Palaniappan K."/>
            <person name="Ivanova N."/>
            <person name="Schaumberg A."/>
            <person name="Pati A."/>
            <person name="Liolios K."/>
            <person name="Nordberg H.P."/>
            <person name="Cantor M.N."/>
            <person name="Hua S.X."/>
            <person name="Woyke T."/>
        </authorList>
    </citation>
    <scope>NUCLEOTIDE SEQUENCE [LARGE SCALE GENOMIC DNA]</scope>
    <source>
        <strain evidence="2 3">DSM 2278</strain>
    </source>
</reference>
<dbReference type="PROSITE" id="PS50093">
    <property type="entry name" value="PKD"/>
    <property type="match status" value="3"/>
</dbReference>
<dbReference type="SUPFAM" id="SSF49299">
    <property type="entry name" value="PKD domain"/>
    <property type="match status" value="4"/>
</dbReference>
<evidence type="ECO:0000313" key="2">
    <source>
        <dbReference type="EMBL" id="ETA69016.1"/>
    </source>
</evidence>
<dbReference type="InterPro" id="IPR000601">
    <property type="entry name" value="PKD_dom"/>
</dbReference>
<proteinExistence type="predicted"/>
<dbReference type="RefSeq" id="WP_023846150.1">
    <property type="nucleotide sequence ID" value="NZ_AZAJ01000001.1"/>
</dbReference>